<protein>
    <submittedName>
        <fullName evidence="4">Acetyl-CoA carboxylase carboxyltransferase component</fullName>
    </submittedName>
</protein>
<keyword evidence="5" id="KW-1185">Reference proteome</keyword>
<name>A0A8E3ANZ3_9RHOB</name>
<dbReference type="EMBL" id="QAYC01000023">
    <property type="protein sequence ID" value="PTW41682.1"/>
    <property type="molecule type" value="Genomic_DNA"/>
</dbReference>
<feature type="domain" description="CoA carboxyltransferase N-terminal" evidence="2">
    <location>
        <begin position="71"/>
        <end position="327"/>
    </location>
</feature>
<reference evidence="4 5" key="1">
    <citation type="submission" date="2018-04" db="EMBL/GenBank/DDBJ databases">
        <title>Genomic Encyclopedia of Archaeal and Bacterial Type Strains, Phase II (KMG-II): from individual species to whole genera.</title>
        <authorList>
            <person name="Goeker M."/>
        </authorList>
    </citation>
    <scope>NUCLEOTIDE SEQUENCE [LARGE SCALE GENOMIC DNA]</scope>
    <source>
        <strain evidence="4 5">DSM 19783</strain>
    </source>
</reference>
<sequence length="584" mass="62386">MRGHLPRFWAFIRGFGGDSTPPAPRPPSVRSPVACRKTFRYTRQEGRAAVLKQAAPVPGTAPKRKGAMAISRSLADELDKRRAAALEGGGPAKAEDRHAKGRLTARERIDTLFSAGTFQETGLHAQHATRHFGMEKKSIPADGVITGTGFVDGRPVAAFSQDFGVVGGTLGEMHSRKICLVLDHALKAGVPVVGFNDSGGARIQEGVGALSAYGQVFYRNVQLSGVVPQISVIAGPCAGGAAYSPALTDFVIMTREHAQMFICGPEVIRAVTGQATTMDEIGSAEAHASVAGNIHFIAEDDAHAVALVHRLLSFLPSNNMMDPPHRIEPDLTVEDDPELDALIPEDPKSAYDVREVIARLADEGDFLEVMAGFAANIVVGFGRIGGVVTGFVANQPMVKAGALDIDASDKGARFVRLCNVFNIPLVTLVDVPGFLPGVAEERRGIIRHGAKMLFAYASATVPKITVIMRKAYGGAYLAMCSQDMGADRVIAWPTAEIAVMGAEGAVNILYRKDLAEAEDRAARARELAAEYRAEFASPYLSAGRLFVSDIVQPRQTRSAIALTLRGLLSKRETRPPKKHGNIPL</sequence>
<comment type="caution">
    <text evidence="4">The sequence shown here is derived from an EMBL/GenBank/DDBJ whole genome shotgun (WGS) entry which is preliminary data.</text>
</comment>
<dbReference type="Gene3D" id="3.90.226.10">
    <property type="entry name" value="2-enoyl-CoA Hydratase, Chain A, domain 1"/>
    <property type="match status" value="2"/>
</dbReference>
<evidence type="ECO:0000259" key="2">
    <source>
        <dbReference type="PROSITE" id="PS50980"/>
    </source>
</evidence>
<gene>
    <name evidence="4" type="ORF">C8N38_12331</name>
</gene>
<evidence type="ECO:0000313" key="5">
    <source>
        <dbReference type="Proteomes" id="UP000244037"/>
    </source>
</evidence>
<accession>A0A8E3ANZ3</accession>
<proteinExistence type="predicted"/>
<dbReference type="PROSITE" id="PS50980">
    <property type="entry name" value="COA_CT_NTER"/>
    <property type="match status" value="1"/>
</dbReference>
<feature type="domain" description="CoA carboxyltransferase C-terminal" evidence="3">
    <location>
        <begin position="334"/>
        <end position="574"/>
    </location>
</feature>
<dbReference type="InterPro" id="IPR011763">
    <property type="entry name" value="COA_CT_C"/>
</dbReference>
<evidence type="ECO:0000259" key="3">
    <source>
        <dbReference type="PROSITE" id="PS50989"/>
    </source>
</evidence>
<evidence type="ECO:0000256" key="1">
    <source>
        <dbReference type="SAM" id="Coils"/>
    </source>
</evidence>
<dbReference type="PANTHER" id="PTHR43842:SF2">
    <property type="entry name" value="PROPIONYL-COA CARBOXYLASE BETA CHAIN, MITOCHONDRIAL"/>
    <property type="match status" value="1"/>
</dbReference>
<dbReference type="InterPro" id="IPR029045">
    <property type="entry name" value="ClpP/crotonase-like_dom_sf"/>
</dbReference>
<dbReference type="GO" id="GO:0004658">
    <property type="term" value="F:propionyl-CoA carboxylase activity"/>
    <property type="evidence" value="ECO:0007669"/>
    <property type="project" value="TreeGrafter"/>
</dbReference>
<evidence type="ECO:0000313" key="4">
    <source>
        <dbReference type="EMBL" id="PTW41682.1"/>
    </source>
</evidence>
<feature type="coiled-coil region" evidence="1">
    <location>
        <begin position="507"/>
        <end position="534"/>
    </location>
</feature>
<dbReference type="AlphaFoldDB" id="A0A8E3ANZ3"/>
<keyword evidence="4" id="KW-0808">Transferase</keyword>
<dbReference type="Pfam" id="PF01039">
    <property type="entry name" value="Carboxyl_trans"/>
    <property type="match status" value="1"/>
</dbReference>
<dbReference type="PANTHER" id="PTHR43842">
    <property type="entry name" value="PROPIONYL-COA CARBOXYLASE BETA CHAIN"/>
    <property type="match status" value="1"/>
</dbReference>
<dbReference type="InterPro" id="IPR011762">
    <property type="entry name" value="COA_CT_N"/>
</dbReference>
<keyword evidence="1" id="KW-0175">Coiled coil</keyword>
<dbReference type="InterPro" id="IPR034733">
    <property type="entry name" value="AcCoA_carboxyl_beta"/>
</dbReference>
<dbReference type="SUPFAM" id="SSF52096">
    <property type="entry name" value="ClpP/crotonase"/>
    <property type="match status" value="2"/>
</dbReference>
<organism evidence="4 5">
    <name type="scientific">Rhodovulum kholense</name>
    <dbReference type="NCBI Taxonomy" id="453584"/>
    <lineage>
        <taxon>Bacteria</taxon>
        <taxon>Pseudomonadati</taxon>
        <taxon>Pseudomonadota</taxon>
        <taxon>Alphaproteobacteria</taxon>
        <taxon>Rhodobacterales</taxon>
        <taxon>Paracoccaceae</taxon>
        <taxon>Rhodovulum</taxon>
    </lineage>
</organism>
<dbReference type="InterPro" id="IPR051047">
    <property type="entry name" value="AccD/PCCB"/>
</dbReference>
<dbReference type="GO" id="GO:0016740">
    <property type="term" value="F:transferase activity"/>
    <property type="evidence" value="ECO:0007669"/>
    <property type="project" value="UniProtKB-KW"/>
</dbReference>
<dbReference type="Proteomes" id="UP000244037">
    <property type="component" value="Unassembled WGS sequence"/>
</dbReference>
<dbReference type="GO" id="GO:0009317">
    <property type="term" value="C:acetyl-CoA carboxylase complex"/>
    <property type="evidence" value="ECO:0007669"/>
    <property type="project" value="TreeGrafter"/>
</dbReference>
<dbReference type="PROSITE" id="PS50989">
    <property type="entry name" value="COA_CT_CTER"/>
    <property type="match status" value="1"/>
</dbReference>